<evidence type="ECO:0000313" key="1">
    <source>
        <dbReference type="EMBL" id="KAJ6836967.1"/>
    </source>
</evidence>
<reference evidence="1" key="1">
    <citation type="journal article" date="2023" name="GigaByte">
        <title>Genome assembly of the bearded iris, Iris pallida Lam.</title>
        <authorList>
            <person name="Bruccoleri R.E."/>
            <person name="Oakeley E.J."/>
            <person name="Faust A.M.E."/>
            <person name="Altorfer M."/>
            <person name="Dessus-Babus S."/>
            <person name="Burckhardt D."/>
            <person name="Oertli M."/>
            <person name="Naumann U."/>
            <person name="Petersen F."/>
            <person name="Wong J."/>
        </authorList>
    </citation>
    <scope>NUCLEOTIDE SEQUENCE</scope>
    <source>
        <strain evidence="1">GSM-AAB239-AS_SAM_17_03QT</strain>
    </source>
</reference>
<dbReference type="EMBL" id="JANAVB010011647">
    <property type="protein sequence ID" value="KAJ6836967.1"/>
    <property type="molecule type" value="Genomic_DNA"/>
</dbReference>
<comment type="caution">
    <text evidence="1">The sequence shown here is derived from an EMBL/GenBank/DDBJ whole genome shotgun (WGS) entry which is preliminary data.</text>
</comment>
<keyword evidence="1" id="KW-0675">Receptor</keyword>
<organism evidence="1 2">
    <name type="scientific">Iris pallida</name>
    <name type="common">Sweet iris</name>
    <dbReference type="NCBI Taxonomy" id="29817"/>
    <lineage>
        <taxon>Eukaryota</taxon>
        <taxon>Viridiplantae</taxon>
        <taxon>Streptophyta</taxon>
        <taxon>Embryophyta</taxon>
        <taxon>Tracheophyta</taxon>
        <taxon>Spermatophyta</taxon>
        <taxon>Magnoliopsida</taxon>
        <taxon>Liliopsida</taxon>
        <taxon>Asparagales</taxon>
        <taxon>Iridaceae</taxon>
        <taxon>Iridoideae</taxon>
        <taxon>Irideae</taxon>
        <taxon>Iris</taxon>
    </lineage>
</organism>
<proteinExistence type="predicted"/>
<keyword evidence="2" id="KW-1185">Reference proteome</keyword>
<dbReference type="GO" id="GO:0016301">
    <property type="term" value="F:kinase activity"/>
    <property type="evidence" value="ECO:0007669"/>
    <property type="project" value="UniProtKB-KW"/>
</dbReference>
<keyword evidence="1" id="KW-0418">Kinase</keyword>
<name>A0AAX6H8N1_IRIPA</name>
<gene>
    <name evidence="1" type="ORF">M6B38_325805</name>
</gene>
<keyword evidence="1" id="KW-0808">Transferase</keyword>
<dbReference type="AlphaFoldDB" id="A0AAX6H8N1"/>
<dbReference type="Proteomes" id="UP001140949">
    <property type="component" value="Unassembled WGS sequence"/>
</dbReference>
<protein>
    <submittedName>
        <fullName evidence="1">Prolin-rich extensin-like receptor protein kinase family protein</fullName>
    </submittedName>
</protein>
<sequence length="49" mass="5526">MTARPESEATLRTPSSSLSVNFLLIRVVRPYRVESMMRIGPRFPFGKSG</sequence>
<evidence type="ECO:0000313" key="2">
    <source>
        <dbReference type="Proteomes" id="UP001140949"/>
    </source>
</evidence>
<reference evidence="1" key="2">
    <citation type="submission" date="2023-04" db="EMBL/GenBank/DDBJ databases">
        <authorList>
            <person name="Bruccoleri R.E."/>
            <person name="Oakeley E.J."/>
            <person name="Faust A.-M."/>
            <person name="Dessus-Babus S."/>
            <person name="Altorfer M."/>
            <person name="Burckhardt D."/>
            <person name="Oertli M."/>
            <person name="Naumann U."/>
            <person name="Petersen F."/>
            <person name="Wong J."/>
        </authorList>
    </citation>
    <scope>NUCLEOTIDE SEQUENCE</scope>
    <source>
        <strain evidence="1">GSM-AAB239-AS_SAM_17_03QT</strain>
        <tissue evidence="1">Leaf</tissue>
    </source>
</reference>
<accession>A0AAX6H8N1</accession>